<feature type="compositionally biased region" description="Basic and acidic residues" evidence="1">
    <location>
        <begin position="83"/>
        <end position="95"/>
    </location>
</feature>
<dbReference type="EMBL" id="JAIWYP010000006">
    <property type="protein sequence ID" value="KAH3809390.1"/>
    <property type="molecule type" value="Genomic_DNA"/>
</dbReference>
<evidence type="ECO:0000256" key="1">
    <source>
        <dbReference type="SAM" id="MobiDB-lite"/>
    </source>
</evidence>
<reference evidence="2" key="1">
    <citation type="journal article" date="2019" name="bioRxiv">
        <title>The Genome of the Zebra Mussel, Dreissena polymorpha: A Resource for Invasive Species Research.</title>
        <authorList>
            <person name="McCartney M.A."/>
            <person name="Auch B."/>
            <person name="Kono T."/>
            <person name="Mallez S."/>
            <person name="Zhang Y."/>
            <person name="Obille A."/>
            <person name="Becker A."/>
            <person name="Abrahante J.E."/>
            <person name="Garbe J."/>
            <person name="Badalamenti J.P."/>
            <person name="Herman A."/>
            <person name="Mangelson H."/>
            <person name="Liachko I."/>
            <person name="Sullivan S."/>
            <person name="Sone E.D."/>
            <person name="Koren S."/>
            <person name="Silverstein K.A.T."/>
            <person name="Beckman K.B."/>
            <person name="Gohl D.M."/>
        </authorList>
    </citation>
    <scope>NUCLEOTIDE SEQUENCE</scope>
    <source>
        <strain evidence="2">Duluth1</strain>
        <tissue evidence="2">Whole animal</tissue>
    </source>
</reference>
<evidence type="ECO:0000313" key="2">
    <source>
        <dbReference type="EMBL" id="KAH3809390.1"/>
    </source>
</evidence>
<dbReference type="Proteomes" id="UP000828390">
    <property type="component" value="Unassembled WGS sequence"/>
</dbReference>
<dbReference type="AlphaFoldDB" id="A0A9D4JEZ4"/>
<feature type="compositionally biased region" description="Basic and acidic residues" evidence="1">
    <location>
        <begin position="33"/>
        <end position="44"/>
    </location>
</feature>
<reference evidence="2" key="2">
    <citation type="submission" date="2020-11" db="EMBL/GenBank/DDBJ databases">
        <authorList>
            <person name="McCartney M.A."/>
            <person name="Auch B."/>
            <person name="Kono T."/>
            <person name="Mallez S."/>
            <person name="Becker A."/>
            <person name="Gohl D.M."/>
            <person name="Silverstein K.A.T."/>
            <person name="Koren S."/>
            <person name="Bechman K.B."/>
            <person name="Herman A."/>
            <person name="Abrahante J.E."/>
            <person name="Garbe J."/>
        </authorList>
    </citation>
    <scope>NUCLEOTIDE SEQUENCE</scope>
    <source>
        <strain evidence="2">Duluth1</strain>
        <tissue evidence="2">Whole animal</tissue>
    </source>
</reference>
<comment type="caution">
    <text evidence="2">The sequence shown here is derived from an EMBL/GenBank/DDBJ whole genome shotgun (WGS) entry which is preliminary data.</text>
</comment>
<organism evidence="2 3">
    <name type="scientific">Dreissena polymorpha</name>
    <name type="common">Zebra mussel</name>
    <name type="synonym">Mytilus polymorpha</name>
    <dbReference type="NCBI Taxonomy" id="45954"/>
    <lineage>
        <taxon>Eukaryota</taxon>
        <taxon>Metazoa</taxon>
        <taxon>Spiralia</taxon>
        <taxon>Lophotrochozoa</taxon>
        <taxon>Mollusca</taxon>
        <taxon>Bivalvia</taxon>
        <taxon>Autobranchia</taxon>
        <taxon>Heteroconchia</taxon>
        <taxon>Euheterodonta</taxon>
        <taxon>Imparidentia</taxon>
        <taxon>Neoheterodontei</taxon>
        <taxon>Myida</taxon>
        <taxon>Dreissenoidea</taxon>
        <taxon>Dreissenidae</taxon>
        <taxon>Dreissena</taxon>
    </lineage>
</organism>
<name>A0A9D4JEZ4_DREPO</name>
<sequence>MAYLRCWRKCHAEAAAIALASSSSEDEAPIVQVEERRDTERESTSHSPHNHAVTTDSDSSDNGDVDFCLSDTVKSSDSASGMSEREDKKSFREKIASWATKNNMRKSSVDEEITR</sequence>
<gene>
    <name evidence="2" type="ORF">DPMN_137753</name>
</gene>
<proteinExistence type="predicted"/>
<evidence type="ECO:0000313" key="3">
    <source>
        <dbReference type="Proteomes" id="UP000828390"/>
    </source>
</evidence>
<protein>
    <submittedName>
        <fullName evidence="2">Uncharacterized protein</fullName>
    </submittedName>
</protein>
<feature type="compositionally biased region" description="Polar residues" evidence="1">
    <location>
        <begin position="72"/>
        <end position="81"/>
    </location>
</feature>
<keyword evidence="3" id="KW-1185">Reference proteome</keyword>
<accession>A0A9D4JEZ4</accession>
<feature type="region of interest" description="Disordered" evidence="1">
    <location>
        <begin position="18"/>
        <end position="115"/>
    </location>
</feature>